<accession>A0ABD2MS35</accession>
<dbReference type="EMBL" id="JABFTP020000021">
    <property type="protein sequence ID" value="KAL3269185.1"/>
    <property type="molecule type" value="Genomic_DNA"/>
</dbReference>
<feature type="non-terminal residue" evidence="2">
    <location>
        <position position="385"/>
    </location>
</feature>
<proteinExistence type="predicted"/>
<protein>
    <recommendedName>
        <fullName evidence="1">CFAP65 fourth Ig-like domain-containing protein</fullName>
    </recommendedName>
</protein>
<dbReference type="InterPro" id="IPR008962">
    <property type="entry name" value="PapD-like_sf"/>
</dbReference>
<dbReference type="Proteomes" id="UP001516400">
    <property type="component" value="Unassembled WGS sequence"/>
</dbReference>
<reference evidence="2 3" key="1">
    <citation type="journal article" date="2021" name="BMC Biol.">
        <title>Horizontally acquired antibacterial genes associated with adaptive radiation of ladybird beetles.</title>
        <authorList>
            <person name="Li H.S."/>
            <person name="Tang X.F."/>
            <person name="Huang Y.H."/>
            <person name="Xu Z.Y."/>
            <person name="Chen M.L."/>
            <person name="Du X.Y."/>
            <person name="Qiu B.Y."/>
            <person name="Chen P.T."/>
            <person name="Zhang W."/>
            <person name="Slipinski A."/>
            <person name="Escalona H.E."/>
            <person name="Waterhouse R.M."/>
            <person name="Zwick A."/>
            <person name="Pang H."/>
        </authorList>
    </citation>
    <scope>NUCLEOTIDE SEQUENCE [LARGE SCALE GENOMIC DNA]</scope>
    <source>
        <strain evidence="2">SYSU2018</strain>
    </source>
</reference>
<evidence type="ECO:0000313" key="3">
    <source>
        <dbReference type="Proteomes" id="UP001516400"/>
    </source>
</evidence>
<name>A0ABD2MS35_9CUCU</name>
<dbReference type="AlphaFoldDB" id="A0ABD2MS35"/>
<dbReference type="Pfam" id="PF24507">
    <property type="entry name" value="Ig_CFAP65_4th"/>
    <property type="match status" value="1"/>
</dbReference>
<sequence>MGDSTCENKTGDSTCETKMGDSTCENISIIPPCRCIPGSHAIEAIDYEKLEENTSPKIRILDFGEVLPGAEITKTIDITSNQDQQSLFYIHRKSYVNNIYQWFHFNKYNVTLNPHSSVQLKITYNPLIEHDNSSDCFQVFTRDSSEMERIYLKGRCLGTSIKCSTKKLFFIVTPKVKRRVNTFELRNISKVPATFQFEVNENEELFQVDIVNGQIQPKKSVYITVTFNGKYEGVHYKRLVVLIYKHEPIMVDLLGVYNKNKEYSDDPTNLTFYPKEGHSGYYSYFYDYAFSEENLYPFKLNQSYIDFGRVLARNYGKEKSNSNISVVIVKNNMQQEIVFKWYKDPDNIFIIFPCELKIKPDESGYFEVSFNPDFKDHMYFKMIFA</sequence>
<dbReference type="Gene3D" id="2.60.40.10">
    <property type="entry name" value="Immunoglobulins"/>
    <property type="match status" value="3"/>
</dbReference>
<dbReference type="PANTHER" id="PTHR46127">
    <property type="entry name" value="CILIA- AND FLAGELLA-ASSOCIATED PROTEIN 65"/>
    <property type="match status" value="1"/>
</dbReference>
<gene>
    <name evidence="2" type="ORF">HHI36_008268</name>
</gene>
<evidence type="ECO:0000259" key="1">
    <source>
        <dbReference type="Pfam" id="PF24507"/>
    </source>
</evidence>
<dbReference type="PANTHER" id="PTHR46127:SF1">
    <property type="entry name" value="CILIA- AND FLAGELLA-ASSOCIATED PROTEIN 65"/>
    <property type="match status" value="1"/>
</dbReference>
<dbReference type="SUPFAM" id="SSF49354">
    <property type="entry name" value="PapD-like"/>
    <property type="match status" value="1"/>
</dbReference>
<feature type="domain" description="CFAP65 fourth Ig-like" evidence="1">
    <location>
        <begin position="178"/>
        <end position="256"/>
    </location>
</feature>
<dbReference type="InterPro" id="IPR058536">
    <property type="entry name" value="Ig_CFAP65_4th"/>
</dbReference>
<evidence type="ECO:0000313" key="2">
    <source>
        <dbReference type="EMBL" id="KAL3269185.1"/>
    </source>
</evidence>
<keyword evidence="3" id="KW-1185">Reference proteome</keyword>
<dbReference type="InterPro" id="IPR052614">
    <property type="entry name" value="CFAP65"/>
</dbReference>
<organism evidence="2 3">
    <name type="scientific">Cryptolaemus montrouzieri</name>
    <dbReference type="NCBI Taxonomy" id="559131"/>
    <lineage>
        <taxon>Eukaryota</taxon>
        <taxon>Metazoa</taxon>
        <taxon>Ecdysozoa</taxon>
        <taxon>Arthropoda</taxon>
        <taxon>Hexapoda</taxon>
        <taxon>Insecta</taxon>
        <taxon>Pterygota</taxon>
        <taxon>Neoptera</taxon>
        <taxon>Endopterygota</taxon>
        <taxon>Coleoptera</taxon>
        <taxon>Polyphaga</taxon>
        <taxon>Cucujiformia</taxon>
        <taxon>Coccinelloidea</taxon>
        <taxon>Coccinellidae</taxon>
        <taxon>Scymninae</taxon>
        <taxon>Scymnini</taxon>
        <taxon>Cryptolaemus</taxon>
    </lineage>
</organism>
<comment type="caution">
    <text evidence="2">The sequence shown here is derived from an EMBL/GenBank/DDBJ whole genome shotgun (WGS) entry which is preliminary data.</text>
</comment>
<dbReference type="InterPro" id="IPR013783">
    <property type="entry name" value="Ig-like_fold"/>
</dbReference>